<gene>
    <name evidence="4" type="ORF">C7I55_22195</name>
</gene>
<dbReference type="GO" id="GO:0016491">
    <property type="term" value="F:oxidoreductase activity"/>
    <property type="evidence" value="ECO:0007669"/>
    <property type="project" value="UniProtKB-KW"/>
</dbReference>
<dbReference type="EMBL" id="PXYI01000009">
    <property type="protein sequence ID" value="PSJ37245.1"/>
    <property type="molecule type" value="Genomic_DNA"/>
</dbReference>
<dbReference type="Gene3D" id="3.40.50.720">
    <property type="entry name" value="NAD(P)-binding Rossmann-like Domain"/>
    <property type="match status" value="1"/>
</dbReference>
<dbReference type="NCBIfam" id="NF005065">
    <property type="entry name" value="PRK06482.1"/>
    <property type="match status" value="1"/>
</dbReference>
<evidence type="ECO:0000256" key="3">
    <source>
        <dbReference type="RuleBase" id="RU000363"/>
    </source>
</evidence>
<evidence type="ECO:0000313" key="4">
    <source>
        <dbReference type="EMBL" id="PSJ37245.1"/>
    </source>
</evidence>
<dbReference type="AlphaFoldDB" id="A0A2P7QH08"/>
<evidence type="ECO:0000256" key="2">
    <source>
        <dbReference type="ARBA" id="ARBA00023002"/>
    </source>
</evidence>
<dbReference type="InterPro" id="IPR036291">
    <property type="entry name" value="NAD(P)-bd_dom_sf"/>
</dbReference>
<proteinExistence type="inferred from homology"/>
<dbReference type="PANTHER" id="PTHR43976">
    <property type="entry name" value="SHORT CHAIN DEHYDROGENASE"/>
    <property type="match status" value="1"/>
</dbReference>
<comment type="caution">
    <text evidence="4">The sequence shown here is derived from an EMBL/GenBank/DDBJ whole genome shotgun (WGS) entry which is preliminary data.</text>
</comment>
<dbReference type="CDD" id="cd05374">
    <property type="entry name" value="17beta-HSD-like_SDR_c"/>
    <property type="match status" value="1"/>
</dbReference>
<dbReference type="Pfam" id="PF00106">
    <property type="entry name" value="adh_short"/>
    <property type="match status" value="1"/>
</dbReference>
<reference evidence="4 5" key="1">
    <citation type="submission" date="2018-03" db="EMBL/GenBank/DDBJ databases">
        <title>The draft genome of Sphingosinicella sp. GL-C-18.</title>
        <authorList>
            <person name="Liu L."/>
            <person name="Li L."/>
            <person name="Liang L."/>
            <person name="Zhang X."/>
            <person name="Wang T."/>
        </authorList>
    </citation>
    <scope>NUCLEOTIDE SEQUENCE [LARGE SCALE GENOMIC DNA]</scope>
    <source>
        <strain evidence="4 5">GL-C-18</strain>
    </source>
</reference>
<keyword evidence="5" id="KW-1185">Reference proteome</keyword>
<comment type="similarity">
    <text evidence="1 3">Belongs to the short-chain dehydrogenases/reductases (SDR) family.</text>
</comment>
<organism evidence="4 5">
    <name type="scientific">Allosphingosinicella deserti</name>
    <dbReference type="NCBI Taxonomy" id="2116704"/>
    <lineage>
        <taxon>Bacteria</taxon>
        <taxon>Pseudomonadati</taxon>
        <taxon>Pseudomonadota</taxon>
        <taxon>Alphaproteobacteria</taxon>
        <taxon>Sphingomonadales</taxon>
        <taxon>Sphingomonadaceae</taxon>
        <taxon>Allosphingosinicella</taxon>
    </lineage>
</organism>
<dbReference type="PANTHER" id="PTHR43976:SF16">
    <property type="entry name" value="SHORT-CHAIN DEHYDROGENASE_REDUCTASE FAMILY PROTEIN"/>
    <property type="match status" value="1"/>
</dbReference>
<protein>
    <submittedName>
        <fullName evidence="4">Short-chain dehydrogenase/reductase</fullName>
    </submittedName>
</protein>
<dbReference type="OrthoDB" id="9793825at2"/>
<dbReference type="Proteomes" id="UP000241167">
    <property type="component" value="Unassembled WGS sequence"/>
</dbReference>
<dbReference type="SUPFAM" id="SSF51735">
    <property type="entry name" value="NAD(P)-binding Rossmann-fold domains"/>
    <property type="match status" value="1"/>
</dbReference>
<dbReference type="PRINTS" id="PR00080">
    <property type="entry name" value="SDRFAMILY"/>
</dbReference>
<dbReference type="InterPro" id="IPR002347">
    <property type="entry name" value="SDR_fam"/>
</dbReference>
<name>A0A2P7QH08_9SPHN</name>
<keyword evidence="2" id="KW-0560">Oxidoreductase</keyword>
<evidence type="ECO:0000313" key="5">
    <source>
        <dbReference type="Proteomes" id="UP000241167"/>
    </source>
</evidence>
<dbReference type="PRINTS" id="PR00081">
    <property type="entry name" value="GDHRDH"/>
</dbReference>
<sequence length="285" mass="30424">MKKTWLITGVSSGLGRLLAEKALTRGDRVLGTSRNADALAELRRAYPNRLRILAVDLQDEGSVRTAVDDAFGGSGRIDIVVSNAGYGLLGAAEEASDSQVRDIIDTNLIGAIALIRAVLPHLRRQGGGRILQVSSEGGQIAYPGFSLYHATKWGIEGFVEAVAQEIAPFGIEITLVEPGPARTGFGNNLARTEPLASYAETPAGSLRDALGDGAWTIKGDPDRMTDAMMDLADHGGPLPKRLVLGTDAYANVRSVLLERLDELDRQKHISLAADFTEAELTNLKP</sequence>
<accession>A0A2P7QH08</accession>
<dbReference type="InterPro" id="IPR051911">
    <property type="entry name" value="SDR_oxidoreductase"/>
</dbReference>
<evidence type="ECO:0000256" key="1">
    <source>
        <dbReference type="ARBA" id="ARBA00006484"/>
    </source>
</evidence>
<dbReference type="RefSeq" id="WP_106515234.1">
    <property type="nucleotide sequence ID" value="NZ_PXYI01000009.1"/>
</dbReference>